<dbReference type="EMBL" id="SMMG02000002">
    <property type="protein sequence ID" value="KAA3484685.1"/>
    <property type="molecule type" value="Genomic_DNA"/>
</dbReference>
<dbReference type="OrthoDB" id="10055717at2759"/>
<proteinExistence type="predicted"/>
<name>A0A5B6WUV7_9ROSI</name>
<keyword evidence="2" id="KW-1185">Reference proteome</keyword>
<dbReference type="Proteomes" id="UP000325315">
    <property type="component" value="Unassembled WGS sequence"/>
</dbReference>
<evidence type="ECO:0000313" key="2">
    <source>
        <dbReference type="Proteomes" id="UP000325315"/>
    </source>
</evidence>
<reference evidence="2" key="1">
    <citation type="journal article" date="2019" name="Plant Biotechnol. J.">
        <title>Genome sequencing of the Australian wild diploid species Gossypium australe highlights disease resistance and delayed gland morphogenesis.</title>
        <authorList>
            <person name="Cai Y."/>
            <person name="Cai X."/>
            <person name="Wang Q."/>
            <person name="Wang P."/>
            <person name="Zhang Y."/>
            <person name="Cai C."/>
            <person name="Xu Y."/>
            <person name="Wang K."/>
            <person name="Zhou Z."/>
            <person name="Wang C."/>
            <person name="Geng S."/>
            <person name="Li B."/>
            <person name="Dong Q."/>
            <person name="Hou Y."/>
            <person name="Wang H."/>
            <person name="Ai P."/>
            <person name="Liu Z."/>
            <person name="Yi F."/>
            <person name="Sun M."/>
            <person name="An G."/>
            <person name="Cheng J."/>
            <person name="Zhang Y."/>
            <person name="Shi Q."/>
            <person name="Xie Y."/>
            <person name="Shi X."/>
            <person name="Chang Y."/>
            <person name="Huang F."/>
            <person name="Chen Y."/>
            <person name="Hong S."/>
            <person name="Mi L."/>
            <person name="Sun Q."/>
            <person name="Zhang L."/>
            <person name="Zhou B."/>
            <person name="Peng R."/>
            <person name="Zhang X."/>
            <person name="Liu F."/>
        </authorList>
    </citation>
    <scope>NUCLEOTIDE SEQUENCE [LARGE SCALE GENOMIC DNA]</scope>
    <source>
        <strain evidence="2">cv. PA1801</strain>
    </source>
</reference>
<accession>A0A5B6WUV7</accession>
<gene>
    <name evidence="1" type="ORF">EPI10_006755</name>
</gene>
<evidence type="ECO:0000313" key="1">
    <source>
        <dbReference type="EMBL" id="KAA3484685.1"/>
    </source>
</evidence>
<organism evidence="1 2">
    <name type="scientific">Gossypium australe</name>
    <dbReference type="NCBI Taxonomy" id="47621"/>
    <lineage>
        <taxon>Eukaryota</taxon>
        <taxon>Viridiplantae</taxon>
        <taxon>Streptophyta</taxon>
        <taxon>Embryophyta</taxon>
        <taxon>Tracheophyta</taxon>
        <taxon>Spermatophyta</taxon>
        <taxon>Magnoliopsida</taxon>
        <taxon>eudicotyledons</taxon>
        <taxon>Gunneridae</taxon>
        <taxon>Pentapetalae</taxon>
        <taxon>rosids</taxon>
        <taxon>malvids</taxon>
        <taxon>Malvales</taxon>
        <taxon>Malvaceae</taxon>
        <taxon>Malvoideae</taxon>
        <taxon>Gossypium</taxon>
    </lineage>
</organism>
<sequence length="99" mass="11916">MKKKETKTRLIKWVLLFQYFNLWIMDRKETENLIADHLSRIENNLKEETIEEIKETFKDEQLFRAKETHNTLVCRLCQLYSKRCLSTIGIMATEEDDSS</sequence>
<dbReference type="AlphaFoldDB" id="A0A5B6WUV7"/>
<comment type="caution">
    <text evidence="1">The sequence shown here is derived from an EMBL/GenBank/DDBJ whole genome shotgun (WGS) entry which is preliminary data.</text>
</comment>
<protein>
    <submittedName>
        <fullName evidence="1">Protein NYNRIN-like</fullName>
    </submittedName>
</protein>